<keyword evidence="2" id="KW-1185">Reference proteome</keyword>
<proteinExistence type="predicted"/>
<dbReference type="EMBL" id="CAJPIZ010008471">
    <property type="protein sequence ID" value="CAG2111170.1"/>
    <property type="molecule type" value="Genomic_DNA"/>
</dbReference>
<accession>A0A7R9KWK4</accession>
<protein>
    <submittedName>
        <fullName evidence="1">Uncharacterized protein</fullName>
    </submittedName>
</protein>
<dbReference type="AlphaFoldDB" id="A0A7R9KWK4"/>
<name>A0A7R9KWK4_9ACAR</name>
<evidence type="ECO:0000313" key="1">
    <source>
        <dbReference type="EMBL" id="CAD7630740.1"/>
    </source>
</evidence>
<gene>
    <name evidence="1" type="ORF">OSB1V03_LOCUS11152</name>
</gene>
<dbReference type="Proteomes" id="UP000759131">
    <property type="component" value="Unassembled WGS sequence"/>
</dbReference>
<reference evidence="1" key="1">
    <citation type="submission" date="2020-11" db="EMBL/GenBank/DDBJ databases">
        <authorList>
            <person name="Tran Van P."/>
        </authorList>
    </citation>
    <scope>NUCLEOTIDE SEQUENCE</scope>
</reference>
<dbReference type="EMBL" id="OC863046">
    <property type="protein sequence ID" value="CAD7630740.1"/>
    <property type="molecule type" value="Genomic_DNA"/>
</dbReference>
<organism evidence="1">
    <name type="scientific">Medioppia subpectinata</name>
    <dbReference type="NCBI Taxonomy" id="1979941"/>
    <lineage>
        <taxon>Eukaryota</taxon>
        <taxon>Metazoa</taxon>
        <taxon>Ecdysozoa</taxon>
        <taxon>Arthropoda</taxon>
        <taxon>Chelicerata</taxon>
        <taxon>Arachnida</taxon>
        <taxon>Acari</taxon>
        <taxon>Acariformes</taxon>
        <taxon>Sarcoptiformes</taxon>
        <taxon>Oribatida</taxon>
        <taxon>Brachypylina</taxon>
        <taxon>Oppioidea</taxon>
        <taxon>Oppiidae</taxon>
        <taxon>Medioppia</taxon>
    </lineage>
</organism>
<evidence type="ECO:0000313" key="2">
    <source>
        <dbReference type="Proteomes" id="UP000759131"/>
    </source>
</evidence>
<sequence length="105" mass="11878">MNWPPTRRPPKRSKCLLLNTTVWTPKRVSRRSVVTGVHLVSTRTCLKSVESFICVIHSSTNRRMSSYTKESHSYATTSLCSTKRGSYVSTTRPLSTSVPILRAYT</sequence>